<reference evidence="2 3" key="1">
    <citation type="submission" date="2018-05" db="EMBL/GenBank/DDBJ databases">
        <title>Genome sequencing and assembly of the regulated plant pathogen Lachnellula willkommii and related sister species for the development of diagnostic species identification markers.</title>
        <authorList>
            <person name="Giroux E."/>
            <person name="Bilodeau G."/>
        </authorList>
    </citation>
    <scope>NUCLEOTIDE SEQUENCE [LARGE SCALE GENOMIC DNA]</scope>
    <source>
        <strain evidence="2 3">CBS 268.59</strain>
    </source>
</reference>
<name>A0A8T9CB45_9HELO</name>
<evidence type="ECO:0000313" key="3">
    <source>
        <dbReference type="Proteomes" id="UP000469558"/>
    </source>
</evidence>
<keyword evidence="3" id="KW-1185">Reference proteome</keyword>
<dbReference type="Gene3D" id="3.40.50.300">
    <property type="entry name" value="P-loop containing nucleotide triphosphate hydrolases"/>
    <property type="match status" value="1"/>
</dbReference>
<dbReference type="Pfam" id="PF13671">
    <property type="entry name" value="AAA_33"/>
    <property type="match status" value="1"/>
</dbReference>
<feature type="region of interest" description="Disordered" evidence="1">
    <location>
        <begin position="125"/>
        <end position="145"/>
    </location>
</feature>
<dbReference type="OrthoDB" id="3231855at2759"/>
<dbReference type="SUPFAM" id="SSF52540">
    <property type="entry name" value="P-loop containing nucleoside triphosphate hydrolases"/>
    <property type="match status" value="1"/>
</dbReference>
<organism evidence="2 3">
    <name type="scientific">Lachnellula suecica</name>
    <dbReference type="NCBI Taxonomy" id="602035"/>
    <lineage>
        <taxon>Eukaryota</taxon>
        <taxon>Fungi</taxon>
        <taxon>Dikarya</taxon>
        <taxon>Ascomycota</taxon>
        <taxon>Pezizomycotina</taxon>
        <taxon>Leotiomycetes</taxon>
        <taxon>Helotiales</taxon>
        <taxon>Lachnaceae</taxon>
        <taxon>Lachnellula</taxon>
    </lineage>
</organism>
<dbReference type="Proteomes" id="UP000469558">
    <property type="component" value="Unassembled WGS sequence"/>
</dbReference>
<protein>
    <recommendedName>
        <fullName evidence="4">ATP-binding protein</fullName>
    </recommendedName>
</protein>
<dbReference type="PANTHER" id="PTHR37807:SF3">
    <property type="entry name" value="OS07G0160300 PROTEIN"/>
    <property type="match status" value="1"/>
</dbReference>
<accession>A0A8T9CB45</accession>
<evidence type="ECO:0000256" key="1">
    <source>
        <dbReference type="SAM" id="MobiDB-lite"/>
    </source>
</evidence>
<dbReference type="PANTHER" id="PTHR37807">
    <property type="entry name" value="OS07G0160300 PROTEIN"/>
    <property type="match status" value="1"/>
</dbReference>
<dbReference type="InterPro" id="IPR027417">
    <property type="entry name" value="P-loop_NTPase"/>
</dbReference>
<proteinExistence type="predicted"/>
<comment type="caution">
    <text evidence="2">The sequence shown here is derived from an EMBL/GenBank/DDBJ whole genome shotgun (WGS) entry which is preliminary data.</text>
</comment>
<dbReference type="EMBL" id="QGMK01000568">
    <property type="protein sequence ID" value="TVY81004.1"/>
    <property type="molecule type" value="Genomic_DNA"/>
</dbReference>
<evidence type="ECO:0000313" key="2">
    <source>
        <dbReference type="EMBL" id="TVY81004.1"/>
    </source>
</evidence>
<sequence>MDSPRKFLIQMAGAPGSGKSTLANLLAKSPIMEAVVVNHDLFRSFFLENDIAFDQAAKLAYRFHWTLAEDLIKQGRNVIIDSTCNYDEIIHSGSQLAHKYGYEWRYIECRVQDINLLDQRLHEREPMRSQRTGVDAPPADYNGPRDTESRRKLFMNWVENPCRPSGDVVLVNSTKTPEECLAYVLKSITHPMSAV</sequence>
<gene>
    <name evidence="2" type="ORF">LSUE1_G005561</name>
</gene>
<dbReference type="AlphaFoldDB" id="A0A8T9CB45"/>
<evidence type="ECO:0008006" key="4">
    <source>
        <dbReference type="Google" id="ProtNLM"/>
    </source>
</evidence>